<protein>
    <submittedName>
        <fullName evidence="1">Uncharacterized protein</fullName>
    </submittedName>
</protein>
<sequence>MPATLGIPVFMLLAACAGLPGSAPEGWRQLATAAEAKSKSAGGVTMRFEWQVPGKRLLMLASLDDEQVALYQFDQGLQPEAEKNRVRCHFEADTLSCAGLGEAAASPVAGAGTDLWTALASHAAQQIRRSDALVRGARQGQMAQSRAPVALDLLRQRHPFEWGGDYETVENAQAFLEALTARGTAFRSTWPQVPALGSTLNQWKNKGDLVTVKTTQRCASLASSGARTAYHHNHDFWASDTVLFESVYAWQQPIDWSAVEGVKFDGGDGVFMYGSYARAFNGQGLSYRSGWDPDILTANATRFDPAKYSVRDWNLHLVLPDTGGLRERALYAVTFLQIMCRKQG</sequence>
<gene>
    <name evidence="1" type="ORF">QWJ38_20690</name>
</gene>
<dbReference type="RefSeq" id="WP_290361033.1">
    <property type="nucleotide sequence ID" value="NZ_JAUHHC010000006.1"/>
</dbReference>
<dbReference type="EMBL" id="JAUHHC010000006">
    <property type="protein sequence ID" value="MDN3922717.1"/>
    <property type="molecule type" value="Genomic_DNA"/>
</dbReference>
<accession>A0ABT8DYR5</accession>
<evidence type="ECO:0000313" key="2">
    <source>
        <dbReference type="Proteomes" id="UP001228044"/>
    </source>
</evidence>
<comment type="caution">
    <text evidence="1">The sequence shown here is derived from an EMBL/GenBank/DDBJ whole genome shotgun (WGS) entry which is preliminary data.</text>
</comment>
<proteinExistence type="predicted"/>
<organism evidence="1 2">
    <name type="scientific">Roseateles violae</name>
    <dbReference type="NCBI Taxonomy" id="3058042"/>
    <lineage>
        <taxon>Bacteria</taxon>
        <taxon>Pseudomonadati</taxon>
        <taxon>Pseudomonadota</taxon>
        <taxon>Betaproteobacteria</taxon>
        <taxon>Burkholderiales</taxon>
        <taxon>Sphaerotilaceae</taxon>
        <taxon>Roseateles</taxon>
    </lineage>
</organism>
<name>A0ABT8DYR5_9BURK</name>
<evidence type="ECO:0000313" key="1">
    <source>
        <dbReference type="EMBL" id="MDN3922717.1"/>
    </source>
</evidence>
<dbReference type="Proteomes" id="UP001228044">
    <property type="component" value="Unassembled WGS sequence"/>
</dbReference>
<reference evidence="1 2" key="1">
    <citation type="submission" date="2023-06" db="EMBL/GenBank/DDBJ databases">
        <title>Pelomonas sp. PFR6 16S ribosomal RNA gene Genome sequencing and assembly.</title>
        <authorList>
            <person name="Woo H."/>
        </authorList>
    </citation>
    <scope>NUCLEOTIDE SEQUENCE [LARGE SCALE GENOMIC DNA]</scope>
    <source>
        <strain evidence="1 2">PFR6</strain>
    </source>
</reference>
<keyword evidence="2" id="KW-1185">Reference proteome</keyword>